<dbReference type="OrthoDB" id="201314at2759"/>
<dbReference type="InterPro" id="IPR047187">
    <property type="entry name" value="SF1_C_Upf1"/>
</dbReference>
<evidence type="ECO:0000313" key="8">
    <source>
        <dbReference type="Proteomes" id="UP001153069"/>
    </source>
</evidence>
<dbReference type="AlphaFoldDB" id="A0A9N8HKZ1"/>
<evidence type="ECO:0000256" key="4">
    <source>
        <dbReference type="ARBA" id="ARBA00022840"/>
    </source>
</evidence>
<dbReference type="InterPro" id="IPR045055">
    <property type="entry name" value="DNA2/NAM7-like"/>
</dbReference>
<name>A0A9N8HKZ1_9STRA</name>
<gene>
    <name evidence="7" type="ORF">SEMRO_647_G180910.1</name>
</gene>
<keyword evidence="1" id="KW-0547">Nucleotide-binding</keyword>
<dbReference type="InterPro" id="IPR041677">
    <property type="entry name" value="DNA2/NAM7_AAA_11"/>
</dbReference>
<dbReference type="InterPro" id="IPR027417">
    <property type="entry name" value="P-loop_NTPase"/>
</dbReference>
<organism evidence="7 8">
    <name type="scientific">Seminavis robusta</name>
    <dbReference type="NCBI Taxonomy" id="568900"/>
    <lineage>
        <taxon>Eukaryota</taxon>
        <taxon>Sar</taxon>
        <taxon>Stramenopiles</taxon>
        <taxon>Ochrophyta</taxon>
        <taxon>Bacillariophyta</taxon>
        <taxon>Bacillariophyceae</taxon>
        <taxon>Bacillariophycidae</taxon>
        <taxon>Naviculales</taxon>
        <taxon>Naviculaceae</taxon>
        <taxon>Seminavis</taxon>
    </lineage>
</organism>
<dbReference type="EMBL" id="CAICTM010000646">
    <property type="protein sequence ID" value="CAB9514333.1"/>
    <property type="molecule type" value="Genomic_DNA"/>
</dbReference>
<dbReference type="GO" id="GO:0005694">
    <property type="term" value="C:chromosome"/>
    <property type="evidence" value="ECO:0007669"/>
    <property type="project" value="UniProtKB-ARBA"/>
</dbReference>
<keyword evidence="4" id="KW-0067">ATP-binding</keyword>
<evidence type="ECO:0000313" key="7">
    <source>
        <dbReference type="EMBL" id="CAB9514333.1"/>
    </source>
</evidence>
<evidence type="ECO:0000259" key="6">
    <source>
        <dbReference type="Pfam" id="PF13087"/>
    </source>
</evidence>
<accession>A0A9N8HKZ1</accession>
<evidence type="ECO:0000256" key="2">
    <source>
        <dbReference type="ARBA" id="ARBA00022801"/>
    </source>
</evidence>
<feature type="domain" description="DNA2/NAM7 helicase helicase" evidence="5">
    <location>
        <begin position="336"/>
        <end position="475"/>
    </location>
</feature>
<evidence type="ECO:0000259" key="5">
    <source>
        <dbReference type="Pfam" id="PF13086"/>
    </source>
</evidence>
<evidence type="ECO:0000256" key="1">
    <source>
        <dbReference type="ARBA" id="ARBA00022741"/>
    </source>
</evidence>
<dbReference type="PANTHER" id="PTHR10887:SF495">
    <property type="entry name" value="HELICASE SENATAXIN ISOFORM X1-RELATED"/>
    <property type="match status" value="1"/>
</dbReference>
<dbReference type="Pfam" id="PF13086">
    <property type="entry name" value="AAA_11"/>
    <property type="match status" value="1"/>
</dbReference>
<dbReference type="GO" id="GO:0004386">
    <property type="term" value="F:helicase activity"/>
    <property type="evidence" value="ECO:0007669"/>
    <property type="project" value="UniProtKB-KW"/>
</dbReference>
<dbReference type="GO" id="GO:0016787">
    <property type="term" value="F:hydrolase activity"/>
    <property type="evidence" value="ECO:0007669"/>
    <property type="project" value="UniProtKB-KW"/>
</dbReference>
<keyword evidence="3" id="KW-0347">Helicase</keyword>
<dbReference type="InterPro" id="IPR041679">
    <property type="entry name" value="DNA2/NAM7-like_C"/>
</dbReference>
<keyword evidence="8" id="KW-1185">Reference proteome</keyword>
<dbReference type="Gene3D" id="3.40.50.300">
    <property type="entry name" value="P-loop containing nucleotide triphosphate hydrolases"/>
    <property type="match status" value="2"/>
</dbReference>
<protein>
    <submittedName>
        <fullName evidence="7">Polymerase alpha-associated DNA helicase A</fullName>
    </submittedName>
</protein>
<reference evidence="7" key="1">
    <citation type="submission" date="2020-06" db="EMBL/GenBank/DDBJ databases">
        <authorList>
            <consortium name="Plant Systems Biology data submission"/>
        </authorList>
    </citation>
    <scope>NUCLEOTIDE SEQUENCE</scope>
    <source>
        <strain evidence="7">D6</strain>
    </source>
</reference>
<keyword evidence="2" id="KW-0378">Hydrolase</keyword>
<dbReference type="PANTHER" id="PTHR10887">
    <property type="entry name" value="DNA2/NAM7 HELICASE FAMILY"/>
    <property type="match status" value="1"/>
</dbReference>
<proteinExistence type="predicted"/>
<dbReference type="SUPFAM" id="SSF52540">
    <property type="entry name" value="P-loop containing nucleoside triphosphate hydrolases"/>
    <property type="match status" value="1"/>
</dbReference>
<dbReference type="CDD" id="cd18808">
    <property type="entry name" value="SF1_C_Upf1"/>
    <property type="match status" value="1"/>
</dbReference>
<sequence>MAVAPVATMGIRRERNLVQHVRVLSLLLVSLSCSHALIPQRHQRHLQQDRLSKRVSSSCSATTARRNYNGDTTNDIPQTVESYILHWDSLLQQEHQAAVDDLREQRTRWSTQRLQAAGVSLLGVAAEPDSELFGEKIVRISTCHLATTTADANSWRDLYNRGDVLLLTPEDSDGFDGYSRRSRRGSPTVVPREICVVDVGTDWMTAGVGPSWPAGLWESRKQAGFYLVRLDRTIPQATLLAQKKALDRVRKGKAGTAAEWMVQTWWLQQAAAAAAAHDNINTTRAEEMASQVPTWLQKAFNATTSNTESAPSLVETAIDNSIEKAQQSETGSFVPNNSQRDAIAWALKRRISLLIGPPGTGKTICAARLIASAIQIKSNSSCNTAAASPRVLAVAHSNGAADVLLQALLDRGVPAVRVGRPASVAASVRHRTVVAMAEQHPAVRELRRKIMDLSLERHVRNTAVHEMGHCVNDVRRMIAATASVVVASCIGAHQLLATETTDNGSSPFDMVVLDEAAQTTEPALLCALAAAQAEQIVLVGDPRQLPPTIAGNSVELRNTLGVSPMARLEQCGVGQQTLRVQYRMSPDLLQFPSKYFYKGLVTCAENVQELSPPASFPWPNGAPMAFVQVGPNLETTHDRGGKSNPTEAALVVDIVSNLQSADANVGVQIAVISPYAKQVQLIRTMLLTTRRQGCDAVRVGTVDSFQGQETDVVVFSACRSNLIQDLGFLRDPRRLCVALTRAKRGLIVLGDPLVLQTSRPWEALLQSCRDRGCLLTPKDLFLDSAGASDGKVYELEEASPSSDTSDAALLAALEESLNDHSDSLLGLLDTVLDTTKKQG</sequence>
<dbReference type="FunFam" id="3.40.50.300:FF:000326">
    <property type="entry name" value="P-loop containing nucleoside triphosphate hydrolase"/>
    <property type="match status" value="1"/>
</dbReference>
<dbReference type="GO" id="GO:0005524">
    <property type="term" value="F:ATP binding"/>
    <property type="evidence" value="ECO:0007669"/>
    <property type="project" value="UniProtKB-KW"/>
</dbReference>
<evidence type="ECO:0000256" key="3">
    <source>
        <dbReference type="ARBA" id="ARBA00022806"/>
    </source>
</evidence>
<feature type="domain" description="DNA2/NAM7 helicase-like C-terminal" evidence="6">
    <location>
        <begin position="562"/>
        <end position="751"/>
    </location>
</feature>
<dbReference type="Proteomes" id="UP001153069">
    <property type="component" value="Unassembled WGS sequence"/>
</dbReference>
<comment type="caution">
    <text evidence="7">The sequence shown here is derived from an EMBL/GenBank/DDBJ whole genome shotgun (WGS) entry which is preliminary data.</text>
</comment>
<dbReference type="Pfam" id="PF13087">
    <property type="entry name" value="AAA_12"/>
    <property type="match status" value="1"/>
</dbReference>